<evidence type="ECO:0000256" key="1">
    <source>
        <dbReference type="ARBA" id="ARBA00022516"/>
    </source>
</evidence>
<dbReference type="Pfam" id="PF01648">
    <property type="entry name" value="ACPS"/>
    <property type="match status" value="1"/>
</dbReference>
<evidence type="ECO:0000313" key="11">
    <source>
        <dbReference type="Proteomes" id="UP001501081"/>
    </source>
</evidence>
<comment type="subcellular location">
    <subcellularLocation>
        <location evidence="8">Cytoplasm</location>
    </subcellularLocation>
</comment>
<dbReference type="Gene3D" id="3.90.470.20">
    <property type="entry name" value="4'-phosphopantetheinyl transferase domain"/>
    <property type="match status" value="1"/>
</dbReference>
<evidence type="ECO:0000256" key="2">
    <source>
        <dbReference type="ARBA" id="ARBA00022679"/>
    </source>
</evidence>
<dbReference type="NCBIfam" id="TIGR00516">
    <property type="entry name" value="acpS"/>
    <property type="match status" value="1"/>
</dbReference>
<keyword evidence="8" id="KW-0963">Cytoplasm</keyword>
<evidence type="ECO:0000259" key="9">
    <source>
        <dbReference type="Pfam" id="PF01648"/>
    </source>
</evidence>
<evidence type="ECO:0000256" key="4">
    <source>
        <dbReference type="ARBA" id="ARBA00022832"/>
    </source>
</evidence>
<reference evidence="11" key="1">
    <citation type="journal article" date="2019" name="Int. J. Syst. Evol. Microbiol.">
        <title>The Global Catalogue of Microorganisms (GCM) 10K type strain sequencing project: providing services to taxonomists for standard genome sequencing and annotation.</title>
        <authorList>
            <consortium name="The Broad Institute Genomics Platform"/>
            <consortium name="The Broad Institute Genome Sequencing Center for Infectious Disease"/>
            <person name="Wu L."/>
            <person name="Ma J."/>
        </authorList>
    </citation>
    <scope>NUCLEOTIDE SEQUENCE [LARGE SCALE GENOMIC DNA]</scope>
    <source>
        <strain evidence="11">JCM 17338</strain>
    </source>
</reference>
<comment type="catalytic activity">
    <reaction evidence="8">
        <text>apo-[ACP] + CoA = holo-[ACP] + adenosine 3',5'-bisphosphate + H(+)</text>
        <dbReference type="Rhea" id="RHEA:12068"/>
        <dbReference type="Rhea" id="RHEA-COMP:9685"/>
        <dbReference type="Rhea" id="RHEA-COMP:9690"/>
        <dbReference type="ChEBI" id="CHEBI:15378"/>
        <dbReference type="ChEBI" id="CHEBI:29999"/>
        <dbReference type="ChEBI" id="CHEBI:57287"/>
        <dbReference type="ChEBI" id="CHEBI:58343"/>
        <dbReference type="ChEBI" id="CHEBI:64479"/>
        <dbReference type="EC" id="2.7.8.7"/>
    </reaction>
</comment>
<evidence type="ECO:0000256" key="8">
    <source>
        <dbReference type="HAMAP-Rule" id="MF_00101"/>
    </source>
</evidence>
<keyword evidence="7 8" id="KW-0275">Fatty acid biosynthesis</keyword>
<evidence type="ECO:0000256" key="6">
    <source>
        <dbReference type="ARBA" id="ARBA00023098"/>
    </source>
</evidence>
<evidence type="ECO:0000313" key="10">
    <source>
        <dbReference type="EMBL" id="GAA3984664.1"/>
    </source>
</evidence>
<dbReference type="NCBIfam" id="TIGR00556">
    <property type="entry name" value="pantethn_trn"/>
    <property type="match status" value="1"/>
</dbReference>
<dbReference type="RefSeq" id="WP_344769994.1">
    <property type="nucleotide sequence ID" value="NZ_BAABAK010000021.1"/>
</dbReference>
<proteinExistence type="inferred from homology"/>
<feature type="domain" description="4'-phosphopantetheinyl transferase" evidence="9">
    <location>
        <begin position="4"/>
        <end position="120"/>
    </location>
</feature>
<evidence type="ECO:0000256" key="5">
    <source>
        <dbReference type="ARBA" id="ARBA00022842"/>
    </source>
</evidence>
<accession>A0ABP7QM01</accession>
<comment type="function">
    <text evidence="8">Transfers the 4'-phosphopantetheine moiety from coenzyme A to a Ser of acyl-carrier-protein.</text>
</comment>
<comment type="caution">
    <text evidence="10">The sequence shown here is derived from an EMBL/GenBank/DDBJ whole genome shotgun (WGS) entry which is preliminary data.</text>
</comment>
<dbReference type="SUPFAM" id="SSF56214">
    <property type="entry name" value="4'-phosphopantetheinyl transferase"/>
    <property type="match status" value="1"/>
</dbReference>
<comment type="cofactor">
    <cofactor evidence="8">
        <name>Mg(2+)</name>
        <dbReference type="ChEBI" id="CHEBI:18420"/>
    </cofactor>
</comment>
<keyword evidence="11" id="KW-1185">Reference proteome</keyword>
<comment type="similarity">
    <text evidence="8">Belongs to the P-Pant transferase superfamily. AcpS family.</text>
</comment>
<evidence type="ECO:0000256" key="7">
    <source>
        <dbReference type="ARBA" id="ARBA00023160"/>
    </source>
</evidence>
<feature type="binding site" evidence="8">
    <location>
        <position position="58"/>
    </location>
    <ligand>
        <name>Mg(2+)</name>
        <dbReference type="ChEBI" id="CHEBI:18420"/>
    </ligand>
</feature>
<keyword evidence="2 8" id="KW-0808">Transferase</keyword>
<protein>
    <recommendedName>
        <fullName evidence="8">Holo-[acyl-carrier-protein] synthase</fullName>
        <shortName evidence="8">Holo-ACP synthase</shortName>
        <ecNumber evidence="8">2.7.8.7</ecNumber>
    </recommendedName>
    <alternativeName>
        <fullName evidence="8">4'-phosphopantetheinyl transferase AcpS</fullName>
    </alternativeName>
</protein>
<dbReference type="InterPro" id="IPR002582">
    <property type="entry name" value="ACPS"/>
</dbReference>
<evidence type="ECO:0000256" key="3">
    <source>
        <dbReference type="ARBA" id="ARBA00022723"/>
    </source>
</evidence>
<dbReference type="InterPro" id="IPR004568">
    <property type="entry name" value="Ppantetheine-prot_Trfase_dom"/>
</dbReference>
<keyword evidence="3 8" id="KW-0479">Metal-binding</keyword>
<keyword evidence="6 8" id="KW-0443">Lipid metabolism</keyword>
<dbReference type="InterPro" id="IPR008278">
    <property type="entry name" value="4-PPantetheinyl_Trfase_dom"/>
</dbReference>
<name>A0ABP7QM01_9SPHI</name>
<dbReference type="EC" id="2.7.8.7" evidence="8"/>
<feature type="binding site" evidence="8">
    <location>
        <position position="8"/>
    </location>
    <ligand>
        <name>Mg(2+)</name>
        <dbReference type="ChEBI" id="CHEBI:18420"/>
    </ligand>
</feature>
<keyword evidence="4 8" id="KW-0276">Fatty acid metabolism</keyword>
<keyword evidence="5 8" id="KW-0460">Magnesium</keyword>
<dbReference type="HAMAP" id="MF_00101">
    <property type="entry name" value="AcpS"/>
    <property type="match status" value="1"/>
</dbReference>
<dbReference type="InterPro" id="IPR037143">
    <property type="entry name" value="4-PPantetheinyl_Trfase_dom_sf"/>
</dbReference>
<dbReference type="Proteomes" id="UP001501081">
    <property type="component" value="Unassembled WGS sequence"/>
</dbReference>
<gene>
    <name evidence="8 10" type="primary">acpS</name>
    <name evidence="10" type="ORF">GCM10022246_40490</name>
</gene>
<organism evidence="10 11">
    <name type="scientific">Pedobacter ginsengiterrae</name>
    <dbReference type="NCBI Taxonomy" id="871696"/>
    <lineage>
        <taxon>Bacteria</taxon>
        <taxon>Pseudomonadati</taxon>
        <taxon>Bacteroidota</taxon>
        <taxon>Sphingobacteriia</taxon>
        <taxon>Sphingobacteriales</taxon>
        <taxon>Sphingobacteriaceae</taxon>
        <taxon>Pedobacter</taxon>
    </lineage>
</organism>
<sequence>MIIGVGSDIVQHDKNSKLLKWDTEGNFPTRILSNQELAVFNDHNSKDNFIAGRFAAKEAVLKCLSTGMKDGISLKDIEIVNSASGQPNVQLSGEVKIICANIGINKWHITISHSEDFTIAFAIAERT</sequence>
<dbReference type="EMBL" id="BAABAK010000021">
    <property type="protein sequence ID" value="GAA3984664.1"/>
    <property type="molecule type" value="Genomic_DNA"/>
</dbReference>
<keyword evidence="1 8" id="KW-0444">Lipid biosynthesis</keyword>